<feature type="compositionally biased region" description="Low complexity" evidence="1">
    <location>
        <begin position="354"/>
        <end position="367"/>
    </location>
</feature>
<dbReference type="HOGENOM" id="CLU_552536_0_0_1"/>
<dbReference type="InterPro" id="IPR007789">
    <property type="entry name" value="DUF688"/>
</dbReference>
<dbReference type="KEGG" id="smo:SELMODRAFT_413496"/>
<feature type="region of interest" description="Disordered" evidence="1">
    <location>
        <begin position="194"/>
        <end position="297"/>
    </location>
</feature>
<feature type="compositionally biased region" description="Low complexity" evidence="1">
    <location>
        <begin position="223"/>
        <end position="233"/>
    </location>
</feature>
<feature type="compositionally biased region" description="Low complexity" evidence="1">
    <location>
        <begin position="258"/>
        <end position="278"/>
    </location>
</feature>
<accession>D8RPN7</accession>
<organism evidence="3">
    <name type="scientific">Selaginella moellendorffii</name>
    <name type="common">Spikemoss</name>
    <dbReference type="NCBI Taxonomy" id="88036"/>
    <lineage>
        <taxon>Eukaryota</taxon>
        <taxon>Viridiplantae</taxon>
        <taxon>Streptophyta</taxon>
        <taxon>Embryophyta</taxon>
        <taxon>Tracheophyta</taxon>
        <taxon>Lycopodiopsida</taxon>
        <taxon>Selaginellales</taxon>
        <taxon>Selaginellaceae</taxon>
        <taxon>Selaginella</taxon>
    </lineage>
</organism>
<dbReference type="InParanoid" id="D8RPN7"/>
<evidence type="ECO:0000256" key="1">
    <source>
        <dbReference type="SAM" id="MobiDB-lite"/>
    </source>
</evidence>
<evidence type="ECO:0000313" key="3">
    <source>
        <dbReference type="Proteomes" id="UP000001514"/>
    </source>
</evidence>
<gene>
    <name evidence="2" type="ORF">SELMODRAFT_413496</name>
</gene>
<dbReference type="AlphaFoldDB" id="D8RPN7"/>
<proteinExistence type="predicted"/>
<keyword evidence="3" id="KW-1185">Reference proteome</keyword>
<evidence type="ECO:0000313" key="2">
    <source>
        <dbReference type="EMBL" id="EFJ26075.1"/>
    </source>
</evidence>
<dbReference type="EMBL" id="GL377585">
    <property type="protein sequence ID" value="EFJ26075.1"/>
    <property type="molecule type" value="Genomic_DNA"/>
</dbReference>
<dbReference type="Gramene" id="EFJ26075">
    <property type="protein sequence ID" value="EFJ26075"/>
    <property type="gene ID" value="SELMODRAFT_413496"/>
</dbReference>
<dbReference type="Pfam" id="PF05097">
    <property type="entry name" value="DUF688"/>
    <property type="match status" value="1"/>
</dbReference>
<name>D8RPN7_SELML</name>
<feature type="region of interest" description="Disordered" evidence="1">
    <location>
        <begin position="353"/>
        <end position="405"/>
    </location>
</feature>
<protein>
    <submittedName>
        <fullName evidence="2">Uncharacterized protein</fullName>
    </submittedName>
</protein>
<reference evidence="2 3" key="1">
    <citation type="journal article" date="2011" name="Science">
        <title>The Selaginella genome identifies genetic changes associated with the evolution of vascular plants.</title>
        <authorList>
            <person name="Banks J.A."/>
            <person name="Nishiyama T."/>
            <person name="Hasebe M."/>
            <person name="Bowman J.L."/>
            <person name="Gribskov M."/>
            <person name="dePamphilis C."/>
            <person name="Albert V.A."/>
            <person name="Aono N."/>
            <person name="Aoyama T."/>
            <person name="Ambrose B.A."/>
            <person name="Ashton N.W."/>
            <person name="Axtell M.J."/>
            <person name="Barker E."/>
            <person name="Barker M.S."/>
            <person name="Bennetzen J.L."/>
            <person name="Bonawitz N.D."/>
            <person name="Chapple C."/>
            <person name="Cheng C."/>
            <person name="Correa L.G."/>
            <person name="Dacre M."/>
            <person name="DeBarry J."/>
            <person name="Dreyer I."/>
            <person name="Elias M."/>
            <person name="Engstrom E.M."/>
            <person name="Estelle M."/>
            <person name="Feng L."/>
            <person name="Finet C."/>
            <person name="Floyd S.K."/>
            <person name="Frommer W.B."/>
            <person name="Fujita T."/>
            <person name="Gramzow L."/>
            <person name="Gutensohn M."/>
            <person name="Harholt J."/>
            <person name="Hattori M."/>
            <person name="Heyl A."/>
            <person name="Hirai T."/>
            <person name="Hiwatashi Y."/>
            <person name="Ishikawa M."/>
            <person name="Iwata M."/>
            <person name="Karol K.G."/>
            <person name="Koehler B."/>
            <person name="Kolukisaoglu U."/>
            <person name="Kubo M."/>
            <person name="Kurata T."/>
            <person name="Lalonde S."/>
            <person name="Li K."/>
            <person name="Li Y."/>
            <person name="Litt A."/>
            <person name="Lyons E."/>
            <person name="Manning G."/>
            <person name="Maruyama T."/>
            <person name="Michael T.P."/>
            <person name="Mikami K."/>
            <person name="Miyazaki S."/>
            <person name="Morinaga S."/>
            <person name="Murata T."/>
            <person name="Mueller-Roeber B."/>
            <person name="Nelson D.R."/>
            <person name="Obara M."/>
            <person name="Oguri Y."/>
            <person name="Olmstead R.G."/>
            <person name="Onodera N."/>
            <person name="Petersen B.L."/>
            <person name="Pils B."/>
            <person name="Prigge M."/>
            <person name="Rensing S.A."/>
            <person name="Riano-Pachon D.M."/>
            <person name="Roberts A.W."/>
            <person name="Sato Y."/>
            <person name="Scheller H.V."/>
            <person name="Schulz B."/>
            <person name="Schulz C."/>
            <person name="Shakirov E.V."/>
            <person name="Shibagaki N."/>
            <person name="Shinohara N."/>
            <person name="Shippen D.E."/>
            <person name="Soerensen I."/>
            <person name="Sotooka R."/>
            <person name="Sugimoto N."/>
            <person name="Sugita M."/>
            <person name="Sumikawa N."/>
            <person name="Tanurdzic M."/>
            <person name="Theissen G."/>
            <person name="Ulvskov P."/>
            <person name="Wakazuki S."/>
            <person name="Weng J.K."/>
            <person name="Willats W.W."/>
            <person name="Wipf D."/>
            <person name="Wolf P.G."/>
            <person name="Yang L."/>
            <person name="Zimmer A.D."/>
            <person name="Zhu Q."/>
            <person name="Mitros T."/>
            <person name="Hellsten U."/>
            <person name="Loque D."/>
            <person name="Otillar R."/>
            <person name="Salamov A."/>
            <person name="Schmutz J."/>
            <person name="Shapiro H."/>
            <person name="Lindquist E."/>
            <person name="Lucas S."/>
            <person name="Rokhsar D."/>
            <person name="Grigoriev I.V."/>
        </authorList>
    </citation>
    <scope>NUCLEOTIDE SEQUENCE [LARGE SCALE GENOMIC DNA]</scope>
</reference>
<sequence>MTMIVREMILLDQACFEPDDPHSFNDDSGWLGPPSAVPFAWELAPGTPKQERKSAPEVSDSTREAFSGEVCKAIVKVESEGEDSGPWYDEPDRHSVHILENAPRSFLECRNSEVSGEPADHFKGRTVAFKWEMEPGIPRDPLTCREVLDCPLTPPPVFHSRSMVVYSSRSSKKTFSLSERLRSLLWIQPHRKQPDFQTRLNPPGRASSKTTKATLLLKNSPHNGSSNSLSKKNGAAHSDEEEDLSPVSVLDYNSSMRSSSHPADNSSNSNRLSSASSSRRSHYHTPQHSFSGDVNAANVSSTGSFTSFIGSSKRSSLSALLIRRNKNREPTGCLTMLRSNSFATTNDSFEEAVSEVNSSDRSSSLSSDENHKKPGTNKDCGESSDEDARSVYFSPAPNIESPRKSFSFQSRAMDDERDAAKFKIIDRVDSLETIDPGFAPSELGDVSYQRNILNRMTSCARWQRKQASIKQTRSGSHLARSLFGRVTVCCYVPREDQC</sequence>
<dbReference type="Proteomes" id="UP000001514">
    <property type="component" value="Unassembled WGS sequence"/>
</dbReference>